<evidence type="ECO:0000313" key="3">
    <source>
        <dbReference type="Proteomes" id="UP000598820"/>
    </source>
</evidence>
<proteinExistence type="predicted"/>
<protein>
    <submittedName>
        <fullName evidence="2">Transposase</fullName>
    </submittedName>
</protein>
<dbReference type="GO" id="GO:0003677">
    <property type="term" value="F:DNA binding"/>
    <property type="evidence" value="ECO:0007669"/>
    <property type="project" value="InterPro"/>
</dbReference>
<dbReference type="GO" id="GO:0006313">
    <property type="term" value="P:DNA transposition"/>
    <property type="evidence" value="ECO:0007669"/>
    <property type="project" value="InterPro"/>
</dbReference>
<evidence type="ECO:0000313" key="2">
    <source>
        <dbReference type="EMBL" id="MBD2705341.1"/>
    </source>
</evidence>
<name>A0A927AVV6_9BACT</name>
<dbReference type="Proteomes" id="UP000598820">
    <property type="component" value="Unassembled WGS sequence"/>
</dbReference>
<accession>A0A927AVV6</accession>
<dbReference type="AlphaFoldDB" id="A0A927AVV6"/>
<dbReference type="InterPro" id="IPR051839">
    <property type="entry name" value="RD_transcriptional_regulator"/>
</dbReference>
<reference evidence="2" key="1">
    <citation type="submission" date="2020-09" db="EMBL/GenBank/DDBJ databases">
        <authorList>
            <person name="Kim M.K."/>
        </authorList>
    </citation>
    <scope>NUCLEOTIDE SEQUENCE</scope>
    <source>
        <strain evidence="2">BT702</strain>
    </source>
</reference>
<organism evidence="2 3">
    <name type="scientific">Spirosoma profusum</name>
    <dbReference type="NCBI Taxonomy" id="2771354"/>
    <lineage>
        <taxon>Bacteria</taxon>
        <taxon>Pseudomonadati</taxon>
        <taxon>Bacteroidota</taxon>
        <taxon>Cytophagia</taxon>
        <taxon>Cytophagales</taxon>
        <taxon>Cytophagaceae</taxon>
        <taxon>Spirosoma</taxon>
    </lineage>
</organism>
<evidence type="ECO:0000256" key="1">
    <source>
        <dbReference type="SAM" id="MobiDB-lite"/>
    </source>
</evidence>
<feature type="compositionally biased region" description="Polar residues" evidence="1">
    <location>
        <begin position="65"/>
        <end position="81"/>
    </location>
</feature>
<dbReference type="PANTHER" id="PTHR33215:SF13">
    <property type="entry name" value="PROTEIN DISTAL ANTENNA"/>
    <property type="match status" value="1"/>
</dbReference>
<dbReference type="InterPro" id="IPR036388">
    <property type="entry name" value="WH-like_DNA-bd_sf"/>
</dbReference>
<feature type="compositionally biased region" description="Basic and acidic residues" evidence="1">
    <location>
        <begin position="53"/>
        <end position="63"/>
    </location>
</feature>
<gene>
    <name evidence="2" type="ORF">IC229_32295</name>
</gene>
<dbReference type="Gene3D" id="1.10.10.10">
    <property type="entry name" value="Winged helix-like DNA-binding domain superfamily/Winged helix DNA-binding domain"/>
    <property type="match status" value="1"/>
</dbReference>
<dbReference type="PANTHER" id="PTHR33215">
    <property type="entry name" value="PROTEIN DISTAL ANTENNA"/>
    <property type="match status" value="1"/>
</dbReference>
<feature type="region of interest" description="Disordered" evidence="1">
    <location>
        <begin position="53"/>
        <end position="81"/>
    </location>
</feature>
<dbReference type="InterPro" id="IPR002514">
    <property type="entry name" value="Transposase_8"/>
</dbReference>
<keyword evidence="3" id="KW-1185">Reference proteome</keyword>
<dbReference type="SUPFAM" id="SSF46689">
    <property type="entry name" value="Homeodomain-like"/>
    <property type="match status" value="1"/>
</dbReference>
<dbReference type="InterPro" id="IPR009057">
    <property type="entry name" value="Homeodomain-like_sf"/>
</dbReference>
<sequence>MNQSQQPKRKYTAEFKADVLRLVANGEPIMAVARKMGISDSLIHAWWKADDKAGPPERGKVDGSKPSTRSRQFTSATTANRNGARDIKKSLSHFQPTNLIQTYRFIQSEETNFTVRALCKLLDVSKSAYYSYRNGSTCSQSNSNLIMTTAIDKIFCRADGAGKLPTLWQPSRAGSPERTACKGWSASSASLDARAELASYSTA</sequence>
<dbReference type="GO" id="GO:0004803">
    <property type="term" value="F:transposase activity"/>
    <property type="evidence" value="ECO:0007669"/>
    <property type="project" value="InterPro"/>
</dbReference>
<comment type="caution">
    <text evidence="2">The sequence shown here is derived from an EMBL/GenBank/DDBJ whole genome shotgun (WGS) entry which is preliminary data.</text>
</comment>
<dbReference type="EMBL" id="JACWZY010000052">
    <property type="protein sequence ID" value="MBD2705341.1"/>
    <property type="molecule type" value="Genomic_DNA"/>
</dbReference>
<dbReference type="Pfam" id="PF01527">
    <property type="entry name" value="HTH_Tnp_1"/>
    <property type="match status" value="1"/>
</dbReference>